<dbReference type="EMBL" id="UINC01021539">
    <property type="protein sequence ID" value="SVA89300.1"/>
    <property type="molecule type" value="Genomic_DNA"/>
</dbReference>
<gene>
    <name evidence="1" type="ORF">METZ01_LOCUS142154</name>
</gene>
<reference evidence="1" key="1">
    <citation type="submission" date="2018-05" db="EMBL/GenBank/DDBJ databases">
        <authorList>
            <person name="Lanie J.A."/>
            <person name="Ng W.-L."/>
            <person name="Kazmierczak K.M."/>
            <person name="Andrzejewski T.M."/>
            <person name="Davidsen T.M."/>
            <person name="Wayne K.J."/>
            <person name="Tettelin H."/>
            <person name="Glass J.I."/>
            <person name="Rusch D."/>
            <person name="Podicherti R."/>
            <person name="Tsui H.-C.T."/>
            <person name="Winkler M.E."/>
        </authorList>
    </citation>
    <scope>NUCLEOTIDE SEQUENCE</scope>
</reference>
<sequence>MLAITKRICTVKIFQDIGVLVVLFLKPVWNDRV</sequence>
<name>A0A381ZJ80_9ZZZZ</name>
<organism evidence="1">
    <name type="scientific">marine metagenome</name>
    <dbReference type="NCBI Taxonomy" id="408172"/>
    <lineage>
        <taxon>unclassified sequences</taxon>
        <taxon>metagenomes</taxon>
        <taxon>ecological metagenomes</taxon>
    </lineage>
</organism>
<protein>
    <submittedName>
        <fullName evidence="1">Uncharacterized protein</fullName>
    </submittedName>
</protein>
<evidence type="ECO:0000313" key="1">
    <source>
        <dbReference type="EMBL" id="SVA89300.1"/>
    </source>
</evidence>
<dbReference type="AlphaFoldDB" id="A0A381ZJ80"/>
<proteinExistence type="predicted"/>
<accession>A0A381ZJ80</accession>